<keyword evidence="2" id="KW-1185">Reference proteome</keyword>
<name>A0A183B4L4_9TREM</name>
<protein>
    <submittedName>
        <fullName evidence="3">CDT1 domain-containing protein</fullName>
    </submittedName>
</protein>
<dbReference type="Proteomes" id="UP000272942">
    <property type="component" value="Unassembled WGS sequence"/>
</dbReference>
<sequence length="160" mass="18289">MDHNTSKRTYKNGSFSKDPALKRIPCTDEILVEKVNTATCYDLEILYQSTTSFGQADALSRLIKSQWSEPEGVIASISVEPNVKFLVPDALRNTPVKVEEVREETRQDSLLKKVTQFFHTRWTKLFHSTELHRFFQRKDSLSIVKGCILFDVGVVIPKAL</sequence>
<accession>A0A183B4L4</accession>
<dbReference type="AlphaFoldDB" id="A0A183B4L4"/>
<dbReference type="PANTHER" id="PTHR37984">
    <property type="entry name" value="PROTEIN CBG26694"/>
    <property type="match status" value="1"/>
</dbReference>
<gene>
    <name evidence="1" type="ORF">ECPE_LOCUS14149</name>
</gene>
<organism evidence="3">
    <name type="scientific">Echinostoma caproni</name>
    <dbReference type="NCBI Taxonomy" id="27848"/>
    <lineage>
        <taxon>Eukaryota</taxon>
        <taxon>Metazoa</taxon>
        <taxon>Spiralia</taxon>
        <taxon>Lophotrochozoa</taxon>
        <taxon>Platyhelminthes</taxon>
        <taxon>Trematoda</taxon>
        <taxon>Digenea</taxon>
        <taxon>Plagiorchiida</taxon>
        <taxon>Echinostomata</taxon>
        <taxon>Echinostomatoidea</taxon>
        <taxon>Echinostomatidae</taxon>
        <taxon>Echinostoma</taxon>
    </lineage>
</organism>
<dbReference type="OrthoDB" id="8043115at2759"/>
<reference evidence="1 2" key="2">
    <citation type="submission" date="2018-11" db="EMBL/GenBank/DDBJ databases">
        <authorList>
            <consortium name="Pathogen Informatics"/>
        </authorList>
    </citation>
    <scope>NUCLEOTIDE SEQUENCE [LARGE SCALE GENOMIC DNA]</scope>
    <source>
        <strain evidence="1 2">Egypt</strain>
    </source>
</reference>
<dbReference type="InterPro" id="IPR050951">
    <property type="entry name" value="Retrovirus_Pol_polyprotein"/>
</dbReference>
<proteinExistence type="predicted"/>
<reference evidence="3" key="1">
    <citation type="submission" date="2016-06" db="UniProtKB">
        <authorList>
            <consortium name="WormBaseParasite"/>
        </authorList>
    </citation>
    <scope>IDENTIFICATION</scope>
</reference>
<evidence type="ECO:0000313" key="2">
    <source>
        <dbReference type="Proteomes" id="UP000272942"/>
    </source>
</evidence>
<dbReference type="WBParaSite" id="ECPE_0001418901-mRNA-1">
    <property type="protein sequence ID" value="ECPE_0001418901-mRNA-1"/>
    <property type="gene ID" value="ECPE_0001418901"/>
</dbReference>
<dbReference type="PANTHER" id="PTHR37984:SF5">
    <property type="entry name" value="PROTEIN NYNRIN-LIKE"/>
    <property type="match status" value="1"/>
</dbReference>
<dbReference type="EMBL" id="UZAN01056823">
    <property type="protein sequence ID" value="VDP91421.1"/>
    <property type="molecule type" value="Genomic_DNA"/>
</dbReference>
<evidence type="ECO:0000313" key="3">
    <source>
        <dbReference type="WBParaSite" id="ECPE_0001418901-mRNA-1"/>
    </source>
</evidence>
<evidence type="ECO:0000313" key="1">
    <source>
        <dbReference type="EMBL" id="VDP91421.1"/>
    </source>
</evidence>